<keyword evidence="2" id="KW-1185">Reference proteome</keyword>
<gene>
    <name evidence="1" type="ORF">DSO57_1017000</name>
</gene>
<accession>A0ACC2RJE0</accession>
<protein>
    <submittedName>
        <fullName evidence="1">Uncharacterized protein</fullName>
    </submittedName>
</protein>
<dbReference type="Proteomes" id="UP001165960">
    <property type="component" value="Unassembled WGS sequence"/>
</dbReference>
<evidence type="ECO:0000313" key="2">
    <source>
        <dbReference type="Proteomes" id="UP001165960"/>
    </source>
</evidence>
<reference evidence="1" key="1">
    <citation type="submission" date="2022-04" db="EMBL/GenBank/DDBJ databases">
        <title>Genome of the entomopathogenic fungus Entomophthora muscae.</title>
        <authorList>
            <person name="Elya C."/>
            <person name="Lovett B.R."/>
            <person name="Lee E."/>
            <person name="Macias A.M."/>
            <person name="Hajek A.E."/>
            <person name="De Bivort B.L."/>
            <person name="Kasson M.T."/>
            <person name="De Fine Licht H.H."/>
            <person name="Stajich J.E."/>
        </authorList>
    </citation>
    <scope>NUCLEOTIDE SEQUENCE</scope>
    <source>
        <strain evidence="1">Berkeley</strain>
    </source>
</reference>
<evidence type="ECO:0000313" key="1">
    <source>
        <dbReference type="EMBL" id="KAJ9050172.1"/>
    </source>
</evidence>
<organism evidence="1 2">
    <name type="scientific">Entomophthora muscae</name>
    <dbReference type="NCBI Taxonomy" id="34485"/>
    <lineage>
        <taxon>Eukaryota</taxon>
        <taxon>Fungi</taxon>
        <taxon>Fungi incertae sedis</taxon>
        <taxon>Zoopagomycota</taxon>
        <taxon>Entomophthoromycotina</taxon>
        <taxon>Entomophthoromycetes</taxon>
        <taxon>Entomophthorales</taxon>
        <taxon>Entomophthoraceae</taxon>
        <taxon>Entomophthora</taxon>
    </lineage>
</organism>
<name>A0ACC2RJE0_9FUNG</name>
<sequence>MAVDNREDCYYFLNGGCNKANSCQFRHSEEAKNTINVCTEWMETKMCKSEGCNLRHSTYHIATPLPVQKDARSEVACYWEANGGCKKYHCPYKHNAPNKTPGFPTFRPPTIPNAGPMQFTPAAQMFSPRPPLYSSHNKTLILNNSAPVQPSTNTSTEAFTPKPIIANNTAAPPVRPPQSNIPAGIQIKNISNGNGKSAPVGVDSPKTQFSFKSSKVAPDVRPQQKSVFERISNFNPSPDALLPKDISTRKALKTSPKPHSEANDSFGDIKIKTLDEILKEKRRKQGQDSSALPETQPISEVPAHLSAAPEKQAQLSNISGGNPNEVPTSVATKRNASPILPASKKLREDLLHDELDDFGLEFDDLEFNEADSNILEMELDADFPEL</sequence>
<comment type="caution">
    <text evidence="1">The sequence shown here is derived from an EMBL/GenBank/DDBJ whole genome shotgun (WGS) entry which is preliminary data.</text>
</comment>
<dbReference type="EMBL" id="QTSX02007170">
    <property type="protein sequence ID" value="KAJ9050172.1"/>
    <property type="molecule type" value="Genomic_DNA"/>
</dbReference>
<proteinExistence type="predicted"/>